<comment type="similarity">
    <text evidence="6">Belongs to the WD repeat WDR6 family.</text>
</comment>
<protein>
    <submittedName>
        <fullName evidence="9">Related to WD repeat protein WDR6</fullName>
    </submittedName>
</protein>
<keyword evidence="5" id="KW-0677">Repeat</keyword>
<organism evidence="9 10">
    <name type="scientific">Phialocephala subalpina</name>
    <dbReference type="NCBI Taxonomy" id="576137"/>
    <lineage>
        <taxon>Eukaryota</taxon>
        <taxon>Fungi</taxon>
        <taxon>Dikarya</taxon>
        <taxon>Ascomycota</taxon>
        <taxon>Pezizomycotina</taxon>
        <taxon>Leotiomycetes</taxon>
        <taxon>Helotiales</taxon>
        <taxon>Mollisiaceae</taxon>
        <taxon>Phialocephala</taxon>
        <taxon>Phialocephala fortinii species complex</taxon>
    </lineage>
</organism>
<comment type="subcellular location">
    <subcellularLocation>
        <location evidence="1">Cytoplasm</location>
    </subcellularLocation>
</comment>
<reference evidence="9 10" key="1">
    <citation type="submission" date="2016-03" db="EMBL/GenBank/DDBJ databases">
        <authorList>
            <person name="Ploux O."/>
        </authorList>
    </citation>
    <scope>NUCLEOTIDE SEQUENCE [LARGE SCALE GENOMIC DNA]</scope>
    <source>
        <strain evidence="9 10">UAMH 11012</strain>
    </source>
</reference>
<name>A0A1L7WTD2_9HELO</name>
<dbReference type="PANTHER" id="PTHR14344">
    <property type="entry name" value="WD REPEAT PROTEIN"/>
    <property type="match status" value="1"/>
</dbReference>
<dbReference type="GO" id="GO:0005737">
    <property type="term" value="C:cytoplasm"/>
    <property type="evidence" value="ECO:0007669"/>
    <property type="project" value="UniProtKB-SubCell"/>
</dbReference>
<evidence type="ECO:0000256" key="7">
    <source>
        <dbReference type="PROSITE-ProRule" id="PRU00221"/>
    </source>
</evidence>
<dbReference type="Proteomes" id="UP000184330">
    <property type="component" value="Unassembled WGS sequence"/>
</dbReference>
<dbReference type="SMART" id="SM00320">
    <property type="entry name" value="WD40"/>
    <property type="match status" value="9"/>
</dbReference>
<evidence type="ECO:0000256" key="5">
    <source>
        <dbReference type="ARBA" id="ARBA00022737"/>
    </source>
</evidence>
<dbReference type="InterPro" id="IPR019775">
    <property type="entry name" value="WD40_repeat_CS"/>
</dbReference>
<keyword evidence="4" id="KW-0819">tRNA processing</keyword>
<evidence type="ECO:0000313" key="9">
    <source>
        <dbReference type="EMBL" id="CZR56029.1"/>
    </source>
</evidence>
<dbReference type="InterPro" id="IPR001680">
    <property type="entry name" value="WD40_rpt"/>
</dbReference>
<dbReference type="OrthoDB" id="5594999at2759"/>
<dbReference type="PANTHER" id="PTHR14344:SF3">
    <property type="entry name" value="WD REPEAT-CONTAINING PROTEIN 6"/>
    <property type="match status" value="1"/>
</dbReference>
<sequence length="1284" mass="139762">MSLQHEHILNPITALAFYQRPDGPLLILAGEGSFLKILEAENSKLLSQCEVFDDQAIHGIITTETTQEEDAQVLIWGGTSLNLFKKSDFERLLAQDSSNLTQEAFEASDWILDAAFSPLDSSCCVLITAHNTLLRARLNTPLHVTFETVASPARSILYSAHLVVEPSGEVLAASGTVFGEIIVWSYSATGVSQVLFTFTGHEGSIFGVNISPPLTIPDKRQIRLLASCSDDRTIRVWDLTIGSSTCHVGDKRAVVRETGFGQNNDDQNQSENRCVATVMAHASRIWRVKFLLGQENPHQFPSVNVLSFGEDSTTQQWNFDIRSNVPSELGHSVANPSRLTPLKACAFHNGKHIWSTALHHGASRTMLATGGADGKISLLELAFPGNRCPQQPIASDETRLQSSGSSGPGPGGANVPATMSTLGLVPGTREFSSWDLEEDILKYMPSFQTTADQTTSEPTGPELPESELDTATTVLEPDVTKSPQLELDGKPPKKKKTKKIIKDVFNKYTFVSESQLLFTTTSGRVVVGKIGETTPWEELMLPRSATLDLKSYSVVHGVPEIRVAYLAGANGNIYTFAGGPQLLEVGKVDGKVADMFTIFDPNTSSFDLLVTTLAGKVATLFSIRSVPIVPDLVGQFHQSKEYRISEKFIVTSAGRIGDLLICGSRSGSLLVFDTKEPAAFSTEQKFPFLAGDAITTIIPLPATTNSSTIPATRLEPNVPDKPGQSKVSGPSYFLTTGRNGIYAIFTARRVLMPNANVPSVTINCVHVGSLPFGPMIEAAWFQGPDQDLLLYGFKSKNFIVWNETKQFEIANVDCGGAHRSYAYSPSGSGGHFAYTKASRLYIHSQREPNHAIVKKGGHGREIKACTVSKDGNFVVTGAEDTTILIWSYDDEGSLLDTQFRCQAILQKHTAGIQYIHWHQTLSGTNYLFSSGGNEEFFIWSIEPIPGGIGVVCEATYPDQSQEHDLRIMSLDVTDIDGGMMISLAYSDSTIRTYTYSKNDGFKSVTSGRYTTACLTKIRHLELVSGEEVNVPARLGHQELSYSAEKATSKLDLRNNARKSTSTQYLSTAATDGNLSLWSILLVPESQGQSKSIFQSSNLTLLGTHKIHQSSIKSLDIIKYNNSFLVVTGGDDNAIGILIYSTTNHVIDLVPKRYILSSTHAAAITGLCILPRMDEENVLRKRGNSKFIPGIVGDANQPPDIIKVVSSGNDQRVKEWHVKLSTDEENGVEVVGIENTSDRFTSVADVGDMAVLRNGAGDVGDSEAGDELREQKILIVGNGMEVWKV</sequence>
<evidence type="ECO:0000256" key="3">
    <source>
        <dbReference type="ARBA" id="ARBA00022574"/>
    </source>
</evidence>
<keyword evidence="3 7" id="KW-0853">WD repeat</keyword>
<dbReference type="Gene3D" id="2.130.10.10">
    <property type="entry name" value="YVTN repeat-like/Quinoprotein amine dehydrogenase"/>
    <property type="match status" value="3"/>
</dbReference>
<evidence type="ECO:0000256" key="1">
    <source>
        <dbReference type="ARBA" id="ARBA00004496"/>
    </source>
</evidence>
<keyword evidence="10" id="KW-1185">Reference proteome</keyword>
<dbReference type="Pfam" id="PF00400">
    <property type="entry name" value="WD40"/>
    <property type="match status" value="2"/>
</dbReference>
<evidence type="ECO:0000313" key="10">
    <source>
        <dbReference type="Proteomes" id="UP000184330"/>
    </source>
</evidence>
<feature type="repeat" description="WD" evidence="7">
    <location>
        <begin position="855"/>
        <end position="896"/>
    </location>
</feature>
<gene>
    <name evidence="9" type="ORF">PAC_05917</name>
</gene>
<dbReference type="InterPro" id="IPR036322">
    <property type="entry name" value="WD40_repeat_dom_sf"/>
</dbReference>
<evidence type="ECO:0000256" key="8">
    <source>
        <dbReference type="SAM" id="MobiDB-lite"/>
    </source>
</evidence>
<dbReference type="InterPro" id="IPR051973">
    <property type="entry name" value="tRNA_Anticodon_Mtase-Reg"/>
</dbReference>
<dbReference type="PROSITE" id="PS50294">
    <property type="entry name" value="WD_REPEATS_REGION"/>
    <property type="match status" value="2"/>
</dbReference>
<evidence type="ECO:0000256" key="4">
    <source>
        <dbReference type="ARBA" id="ARBA00022694"/>
    </source>
</evidence>
<evidence type="ECO:0000256" key="6">
    <source>
        <dbReference type="ARBA" id="ARBA00038255"/>
    </source>
</evidence>
<dbReference type="InterPro" id="IPR015943">
    <property type="entry name" value="WD40/YVTN_repeat-like_dom_sf"/>
</dbReference>
<dbReference type="STRING" id="576137.A0A1L7WTD2"/>
<dbReference type="PROSITE" id="PS50082">
    <property type="entry name" value="WD_REPEATS_2"/>
    <property type="match status" value="2"/>
</dbReference>
<dbReference type="SUPFAM" id="SSF50978">
    <property type="entry name" value="WD40 repeat-like"/>
    <property type="match status" value="2"/>
</dbReference>
<dbReference type="EMBL" id="FJOG01000007">
    <property type="protein sequence ID" value="CZR56029.1"/>
    <property type="molecule type" value="Genomic_DNA"/>
</dbReference>
<proteinExistence type="inferred from homology"/>
<feature type="repeat" description="WD" evidence="7">
    <location>
        <begin position="198"/>
        <end position="239"/>
    </location>
</feature>
<dbReference type="GO" id="GO:0030488">
    <property type="term" value="P:tRNA methylation"/>
    <property type="evidence" value="ECO:0007669"/>
    <property type="project" value="TreeGrafter"/>
</dbReference>
<keyword evidence="2" id="KW-0963">Cytoplasm</keyword>
<dbReference type="PROSITE" id="PS00678">
    <property type="entry name" value="WD_REPEATS_1"/>
    <property type="match status" value="1"/>
</dbReference>
<feature type="region of interest" description="Disordered" evidence="8">
    <location>
        <begin position="388"/>
        <end position="418"/>
    </location>
</feature>
<evidence type="ECO:0000256" key="2">
    <source>
        <dbReference type="ARBA" id="ARBA00022490"/>
    </source>
</evidence>
<accession>A0A1L7WTD2</accession>